<dbReference type="SUPFAM" id="SSF50998">
    <property type="entry name" value="Quinoprotein alcohol dehydrogenase-like"/>
    <property type="match status" value="1"/>
</dbReference>
<dbReference type="Pfam" id="PF07494">
    <property type="entry name" value="Reg_prop"/>
    <property type="match status" value="2"/>
</dbReference>
<dbReference type="InterPro" id="IPR036890">
    <property type="entry name" value="HATPase_C_sf"/>
</dbReference>
<sequence length="973" mass="113499">MKKLIYIFSIILISTIAGYSQQYNHYSFNKLYDFDVNTIYDIEQSKNGHMWIGTDEGLFHFNGVSFKHHNHPLYNSEYTNIKEDTAGGIWFTNFGGQLFRLINDSIEVVVKNEEDNDFIAVYYLSEFPNVFYSCNRNRIITKLQFETKEQTNIYTSQKTEIIAPQSEKDGKIHVFERRGNTLIQWLINLKTAQVDSLGSYELEDRVFGTVRMMYIDEKPTISVTYKKLNFITLTQSADTILTHPTSSYEFNTIQKINGDLFLLTKQSLILLDKNKPQKLLSNYSHSCLEKDNEGNLWIGTLKEGIMIVPNRNIQHREIADDDIYESVQDKNQNIYFNSSQGKFYKLEYPYRSEPKLLANNTPVASMLYDSIRNRIYIGTQSGFYDLKQKKYIQNETQRGRFKQSVFIDQNTVLSSTSVGCKLHNLSKRPYPVFDNLSSDNKKSWTEKNQINLRNKRALNVGISKERKYIYVDYIDGLHVYHNSDDELKVFHDKKPILTSALYPAENGTWVATKERKLLKIEFDSVVKSLDLPATVDGFDKWENYLFAFNNKAIYRINTDTESVETIDIHDGLQRDNINSLFIVNDTVYAVGAHKIQLFPCSVLTENRIKPSVELSKIQVFDKTQPLGKLNKLSHDQNNITFHFNAISFRSQKSLTYQYRLKEIQPSWTSTTSDAPQAQFSRLAPGEYTMEYRACNEDNYCSDPKSVSFRIKPAFYQTWWFIVLLIGSIVTVLLLFFRWFLHNERQKNAFTQNKKDLERKVYKARISAIRSQMNPHFMFNALNTIQEFIITNQQNIASEYLADFADLMRKYLEQSKNEKISLQDEIETLEIYLKLENLRFEESLEYSIYTDPQINPYESYIPVMLLQPFIENSIKHGLLHKSDNRKLSIRFENLDENRIKCIIEDNGIGRKASADINKSRFKHQSFATKALNERLSLLNNETSDQIELNITDLYEGDESGGTRVEIIFNKTINK</sequence>
<dbReference type="InterPro" id="IPR011110">
    <property type="entry name" value="Reg_prop"/>
</dbReference>
<dbReference type="Pfam" id="PF07495">
    <property type="entry name" value="Y_Y_Y"/>
    <property type="match status" value="1"/>
</dbReference>
<dbReference type="RefSeq" id="WP_151166022.1">
    <property type="nucleotide sequence ID" value="NZ_WACR01000001.1"/>
</dbReference>
<evidence type="ECO:0000259" key="2">
    <source>
        <dbReference type="Pfam" id="PF06580"/>
    </source>
</evidence>
<evidence type="ECO:0000313" key="4">
    <source>
        <dbReference type="EMBL" id="KAB1066034.1"/>
    </source>
</evidence>
<keyword evidence="5" id="KW-1185">Reference proteome</keyword>
<keyword evidence="1" id="KW-1133">Transmembrane helix</keyword>
<dbReference type="InterPro" id="IPR010559">
    <property type="entry name" value="Sig_transdc_His_kin_internal"/>
</dbReference>
<dbReference type="PANTHER" id="PTHR34220:SF7">
    <property type="entry name" value="SENSOR HISTIDINE KINASE YPDA"/>
    <property type="match status" value="1"/>
</dbReference>
<keyword evidence="1" id="KW-0472">Membrane</keyword>
<dbReference type="InterPro" id="IPR015943">
    <property type="entry name" value="WD40/YVTN_repeat-like_dom_sf"/>
</dbReference>
<keyword evidence="1" id="KW-0812">Transmembrane</keyword>
<feature type="domain" description="Two component regulator three Y" evidence="3">
    <location>
        <begin position="650"/>
        <end position="711"/>
    </location>
</feature>
<evidence type="ECO:0000259" key="3">
    <source>
        <dbReference type="Pfam" id="PF07495"/>
    </source>
</evidence>
<dbReference type="EMBL" id="WACR01000001">
    <property type="protein sequence ID" value="KAB1066034.1"/>
    <property type="molecule type" value="Genomic_DNA"/>
</dbReference>
<proteinExistence type="predicted"/>
<organism evidence="4 5">
    <name type="scientific">Salibacter halophilus</name>
    <dbReference type="NCBI Taxonomy" id="1803916"/>
    <lineage>
        <taxon>Bacteria</taxon>
        <taxon>Pseudomonadati</taxon>
        <taxon>Bacteroidota</taxon>
        <taxon>Flavobacteriia</taxon>
        <taxon>Flavobacteriales</taxon>
        <taxon>Salibacteraceae</taxon>
        <taxon>Salibacter</taxon>
    </lineage>
</organism>
<dbReference type="AlphaFoldDB" id="A0A6N6M808"/>
<dbReference type="InterPro" id="IPR050640">
    <property type="entry name" value="Bact_2-comp_sensor_kinase"/>
</dbReference>
<reference evidence="4 5" key="1">
    <citation type="submission" date="2019-09" db="EMBL/GenBank/DDBJ databases">
        <title>Genomes of Cryomorphaceae.</title>
        <authorList>
            <person name="Bowman J.P."/>
        </authorList>
    </citation>
    <scope>NUCLEOTIDE SEQUENCE [LARGE SCALE GENOMIC DNA]</scope>
    <source>
        <strain evidence="4 5">KCTC 52047</strain>
    </source>
</reference>
<evidence type="ECO:0000256" key="1">
    <source>
        <dbReference type="SAM" id="Phobius"/>
    </source>
</evidence>
<protein>
    <recommendedName>
        <fullName evidence="6">Signal transduction histidine kinase internal region domain-containing protein</fullName>
    </recommendedName>
</protein>
<dbReference type="GO" id="GO:0016020">
    <property type="term" value="C:membrane"/>
    <property type="evidence" value="ECO:0007669"/>
    <property type="project" value="InterPro"/>
</dbReference>
<evidence type="ECO:0008006" key="6">
    <source>
        <dbReference type="Google" id="ProtNLM"/>
    </source>
</evidence>
<dbReference type="SUPFAM" id="SSF55874">
    <property type="entry name" value="ATPase domain of HSP90 chaperone/DNA topoisomerase II/histidine kinase"/>
    <property type="match status" value="1"/>
</dbReference>
<dbReference type="PANTHER" id="PTHR34220">
    <property type="entry name" value="SENSOR HISTIDINE KINASE YPDA"/>
    <property type="match status" value="1"/>
</dbReference>
<dbReference type="Proteomes" id="UP000435357">
    <property type="component" value="Unassembled WGS sequence"/>
</dbReference>
<evidence type="ECO:0000313" key="5">
    <source>
        <dbReference type="Proteomes" id="UP000435357"/>
    </source>
</evidence>
<dbReference type="SUPFAM" id="SSF63829">
    <property type="entry name" value="Calcium-dependent phosphotriesterase"/>
    <property type="match status" value="1"/>
</dbReference>
<dbReference type="OrthoDB" id="9809670at2"/>
<accession>A0A6N6M808</accession>
<dbReference type="Gene3D" id="2.60.40.10">
    <property type="entry name" value="Immunoglobulins"/>
    <property type="match status" value="1"/>
</dbReference>
<dbReference type="Gene3D" id="3.30.565.10">
    <property type="entry name" value="Histidine kinase-like ATPase, C-terminal domain"/>
    <property type="match status" value="1"/>
</dbReference>
<feature type="domain" description="Signal transduction histidine kinase internal region" evidence="2">
    <location>
        <begin position="763"/>
        <end position="843"/>
    </location>
</feature>
<gene>
    <name evidence="4" type="ORF">F3059_00775</name>
</gene>
<dbReference type="InterPro" id="IPR011047">
    <property type="entry name" value="Quinoprotein_ADH-like_sf"/>
</dbReference>
<comment type="caution">
    <text evidence="4">The sequence shown here is derived from an EMBL/GenBank/DDBJ whole genome shotgun (WGS) entry which is preliminary data.</text>
</comment>
<dbReference type="Pfam" id="PF06580">
    <property type="entry name" value="His_kinase"/>
    <property type="match status" value="1"/>
</dbReference>
<name>A0A6N6M808_9FLAO</name>
<dbReference type="GO" id="GO:0000155">
    <property type="term" value="F:phosphorelay sensor kinase activity"/>
    <property type="evidence" value="ECO:0007669"/>
    <property type="project" value="InterPro"/>
</dbReference>
<feature type="transmembrane region" description="Helical" evidence="1">
    <location>
        <begin position="718"/>
        <end position="740"/>
    </location>
</feature>
<dbReference type="Gene3D" id="2.130.10.10">
    <property type="entry name" value="YVTN repeat-like/Quinoprotein amine dehydrogenase"/>
    <property type="match status" value="2"/>
</dbReference>
<dbReference type="InterPro" id="IPR013783">
    <property type="entry name" value="Ig-like_fold"/>
</dbReference>
<dbReference type="InterPro" id="IPR011123">
    <property type="entry name" value="Y_Y_Y"/>
</dbReference>